<feature type="domain" description="Carbohydrate kinase PfkB" evidence="4">
    <location>
        <begin position="192"/>
        <end position="283"/>
    </location>
</feature>
<sequence length="320" mass="33020">MSGGEPAPTVVTIGPSGVDHYYEADAWPALGGKGLLRSHSTTYGGMIANTACVLARLGAHTIHLERIGADGAEGVLASLQDHGVDTSLVQVSRTARTCVCQVVRVGGERSILIDDDGRETIAPDERLRPTLEQASAIVTSLAELRQPLIRSLVLGAVARGARLAIDVEPAGIGDAELDAGSIAAARWVITNAEALDAVGQVPGELASGREVIVVDGARGSTVFEGDRIDVVPALRVDVVDTTGCSDTYLAAYVFSRLRGDEPITAARFATAAAGRAATLLGPRSGAVSAAEIESFVAGSRGERDTDGPVGRQHVENGRIG</sequence>
<evidence type="ECO:0000256" key="2">
    <source>
        <dbReference type="ARBA" id="ARBA00022777"/>
    </source>
</evidence>
<accession>A0ABT7MVJ3</accession>
<keyword evidence="6" id="KW-1185">Reference proteome</keyword>
<dbReference type="Proteomes" id="UP001235064">
    <property type="component" value="Unassembled WGS sequence"/>
</dbReference>
<evidence type="ECO:0000259" key="4">
    <source>
        <dbReference type="Pfam" id="PF00294"/>
    </source>
</evidence>
<dbReference type="PANTHER" id="PTHR10584:SF157">
    <property type="entry name" value="SULFOFRUCTOSE KINASE"/>
    <property type="match status" value="1"/>
</dbReference>
<keyword evidence="2 5" id="KW-0418">Kinase</keyword>
<gene>
    <name evidence="5" type="ORF">QSV35_03735</name>
</gene>
<dbReference type="RefSeq" id="WP_286286834.1">
    <property type="nucleotide sequence ID" value="NZ_JASXSZ010000001.1"/>
</dbReference>
<dbReference type="InterPro" id="IPR029056">
    <property type="entry name" value="Ribokinase-like"/>
</dbReference>
<dbReference type="Gene3D" id="3.40.1190.20">
    <property type="match status" value="1"/>
</dbReference>
<comment type="caution">
    <text evidence="5">The sequence shown here is derived from an EMBL/GenBank/DDBJ whole genome shotgun (WGS) entry which is preliminary data.</text>
</comment>
<organism evidence="5 6">
    <name type="scientific">Microbacterium candidum</name>
    <dbReference type="NCBI Taxonomy" id="3041922"/>
    <lineage>
        <taxon>Bacteria</taxon>
        <taxon>Bacillati</taxon>
        <taxon>Actinomycetota</taxon>
        <taxon>Actinomycetes</taxon>
        <taxon>Micrococcales</taxon>
        <taxon>Microbacteriaceae</taxon>
        <taxon>Microbacterium</taxon>
    </lineage>
</organism>
<protein>
    <submittedName>
        <fullName evidence="5">Carbohydrate kinase family protein</fullName>
    </submittedName>
</protein>
<reference evidence="5 6" key="1">
    <citation type="submission" date="2023-06" db="EMBL/GenBank/DDBJ databases">
        <title>Microbacterium sp. nov., isolated from a waste landfill.</title>
        <authorList>
            <person name="Wen W."/>
        </authorList>
    </citation>
    <scope>NUCLEOTIDE SEQUENCE [LARGE SCALE GENOMIC DNA]</scope>
    <source>
        <strain evidence="5 6">ASV49</strain>
    </source>
</reference>
<proteinExistence type="predicted"/>
<evidence type="ECO:0000256" key="1">
    <source>
        <dbReference type="ARBA" id="ARBA00022679"/>
    </source>
</evidence>
<dbReference type="EMBL" id="JASXSZ010000001">
    <property type="protein sequence ID" value="MDL9978433.1"/>
    <property type="molecule type" value="Genomic_DNA"/>
</dbReference>
<dbReference type="InterPro" id="IPR011611">
    <property type="entry name" value="PfkB_dom"/>
</dbReference>
<feature type="domain" description="Carbohydrate kinase PfkB" evidence="4">
    <location>
        <begin position="37"/>
        <end position="140"/>
    </location>
</feature>
<evidence type="ECO:0000256" key="3">
    <source>
        <dbReference type="SAM" id="MobiDB-lite"/>
    </source>
</evidence>
<feature type="compositionally biased region" description="Basic and acidic residues" evidence="3">
    <location>
        <begin position="300"/>
        <end position="320"/>
    </location>
</feature>
<keyword evidence="1" id="KW-0808">Transferase</keyword>
<evidence type="ECO:0000313" key="6">
    <source>
        <dbReference type="Proteomes" id="UP001235064"/>
    </source>
</evidence>
<evidence type="ECO:0000313" key="5">
    <source>
        <dbReference type="EMBL" id="MDL9978433.1"/>
    </source>
</evidence>
<dbReference type="SUPFAM" id="SSF53613">
    <property type="entry name" value="Ribokinase-like"/>
    <property type="match status" value="1"/>
</dbReference>
<dbReference type="Pfam" id="PF00294">
    <property type="entry name" value="PfkB"/>
    <property type="match status" value="2"/>
</dbReference>
<name>A0ABT7MVJ3_9MICO</name>
<dbReference type="GO" id="GO:0016301">
    <property type="term" value="F:kinase activity"/>
    <property type="evidence" value="ECO:0007669"/>
    <property type="project" value="UniProtKB-KW"/>
</dbReference>
<dbReference type="PANTHER" id="PTHR10584">
    <property type="entry name" value="SUGAR KINASE"/>
    <property type="match status" value="1"/>
</dbReference>
<feature type="region of interest" description="Disordered" evidence="3">
    <location>
        <begin position="298"/>
        <end position="320"/>
    </location>
</feature>